<dbReference type="GO" id="GO:0004029">
    <property type="term" value="F:aldehyde dehydrogenase (NAD+) activity"/>
    <property type="evidence" value="ECO:0007669"/>
    <property type="project" value="TreeGrafter"/>
</dbReference>
<dbReference type="GO" id="GO:0005737">
    <property type="term" value="C:cytoplasm"/>
    <property type="evidence" value="ECO:0007669"/>
    <property type="project" value="TreeGrafter"/>
</dbReference>
<dbReference type="InterPro" id="IPR036291">
    <property type="entry name" value="NAD(P)-bd_dom_sf"/>
</dbReference>
<feature type="domain" description="NAD-dependent epimerase/dehydratase" evidence="1">
    <location>
        <begin position="4"/>
        <end position="203"/>
    </location>
</feature>
<dbReference type="AlphaFoldDB" id="A0A3E1P9U4"/>
<accession>A0A3E1P9U4</accession>
<organism evidence="2 3">
    <name type="scientific">Chitinophaga silvisoli</name>
    <dbReference type="NCBI Taxonomy" id="2291814"/>
    <lineage>
        <taxon>Bacteria</taxon>
        <taxon>Pseudomonadati</taxon>
        <taxon>Bacteroidota</taxon>
        <taxon>Chitinophagia</taxon>
        <taxon>Chitinophagales</taxon>
        <taxon>Chitinophagaceae</taxon>
        <taxon>Chitinophaga</taxon>
    </lineage>
</organism>
<protein>
    <submittedName>
        <fullName evidence="2">NAD(P)-dependent oxidoreductase</fullName>
    </submittedName>
</protein>
<dbReference type="Proteomes" id="UP000261174">
    <property type="component" value="Unassembled WGS sequence"/>
</dbReference>
<gene>
    <name evidence="2" type="ORF">DXN04_04675</name>
</gene>
<dbReference type="InterPro" id="IPR001509">
    <property type="entry name" value="Epimerase_deHydtase"/>
</dbReference>
<dbReference type="Gene3D" id="3.40.50.720">
    <property type="entry name" value="NAD(P)-binding Rossmann-like Domain"/>
    <property type="match status" value="1"/>
</dbReference>
<dbReference type="RefSeq" id="WP_116852117.1">
    <property type="nucleotide sequence ID" value="NZ_QTJV01000001.1"/>
</dbReference>
<dbReference type="InterPro" id="IPR051783">
    <property type="entry name" value="NAD(P)-dependent_oxidoreduct"/>
</dbReference>
<dbReference type="OrthoDB" id="1490291at2"/>
<reference evidence="2 3" key="1">
    <citation type="submission" date="2018-08" db="EMBL/GenBank/DDBJ databases">
        <title>Chitinophaga sp. K20C18050901, a novel bacterium isolated from forest soil.</title>
        <authorList>
            <person name="Wang C."/>
        </authorList>
    </citation>
    <scope>NUCLEOTIDE SEQUENCE [LARGE SCALE GENOMIC DNA]</scope>
    <source>
        <strain evidence="2 3">K20C18050901</strain>
    </source>
</reference>
<name>A0A3E1P9U4_9BACT</name>
<dbReference type="PANTHER" id="PTHR48079">
    <property type="entry name" value="PROTEIN YEEZ"/>
    <property type="match status" value="1"/>
</dbReference>
<comment type="caution">
    <text evidence="2">The sequence shown here is derived from an EMBL/GenBank/DDBJ whole genome shotgun (WGS) entry which is preliminary data.</text>
</comment>
<dbReference type="EMBL" id="QTJV01000001">
    <property type="protein sequence ID" value="RFM36798.1"/>
    <property type="molecule type" value="Genomic_DNA"/>
</dbReference>
<proteinExistence type="predicted"/>
<evidence type="ECO:0000313" key="2">
    <source>
        <dbReference type="EMBL" id="RFM36798.1"/>
    </source>
</evidence>
<keyword evidence="3" id="KW-1185">Reference proteome</keyword>
<dbReference type="PANTHER" id="PTHR48079:SF6">
    <property type="entry name" value="NAD(P)-BINDING DOMAIN-CONTAINING PROTEIN-RELATED"/>
    <property type="match status" value="1"/>
</dbReference>
<dbReference type="Pfam" id="PF01370">
    <property type="entry name" value="Epimerase"/>
    <property type="match status" value="1"/>
</dbReference>
<dbReference type="SUPFAM" id="SSF51735">
    <property type="entry name" value="NAD(P)-binding Rossmann-fold domains"/>
    <property type="match status" value="1"/>
</dbReference>
<evidence type="ECO:0000259" key="1">
    <source>
        <dbReference type="Pfam" id="PF01370"/>
    </source>
</evidence>
<evidence type="ECO:0000313" key="3">
    <source>
        <dbReference type="Proteomes" id="UP000261174"/>
    </source>
</evidence>
<sequence length="252" mass="27379">MKKVLVTGATGNVGSRFVPRLLAMGYDVRILVRHAIASAAEVVIGDLNDAGTLPAAVAGVDAVIHIAAAYDPVNDTNFSASLSLAHAAIAAGVQRFIFVSTARVYRPDYGRPAREDDRLATHEDNAYFAGKIATERALLSLEIDTRILRLGFVYGDGDDHLARMKGIFHPDAKLHMIHHKDVAQALIVLLNTDGLNGEIFNLGDDAPVSFKELGLSTPATEPLRYPFEGIMDTSKLRDRTGFRLLVPTYQKE</sequence>